<feature type="non-terminal residue" evidence="1">
    <location>
        <position position="1"/>
    </location>
</feature>
<sequence length="120" mass="11843">ESIANEGSNHGIVAVIQGEMGDEVDSGVEMLGTSAIIAAYASMVLSDVGAAMVEEQVVGAGLGIFGMESCIVGRAVQSGASEGGAASSEQALGAVAVQALGTFIGRAGGEQITWQASRRG</sequence>
<gene>
    <name evidence="1" type="ORF">ILEXP_LOCUS27849</name>
</gene>
<accession>A0ABC8STL7</accession>
<reference evidence="1 2" key="1">
    <citation type="submission" date="2024-02" db="EMBL/GenBank/DDBJ databases">
        <authorList>
            <person name="Vignale AGUSTIN F."/>
            <person name="Sosa J E."/>
            <person name="Modenutti C."/>
        </authorList>
    </citation>
    <scope>NUCLEOTIDE SEQUENCE [LARGE SCALE GENOMIC DNA]</scope>
</reference>
<evidence type="ECO:0000313" key="1">
    <source>
        <dbReference type="EMBL" id="CAK9159165.1"/>
    </source>
</evidence>
<protein>
    <submittedName>
        <fullName evidence="1">Uncharacterized protein</fullName>
    </submittedName>
</protein>
<name>A0ABC8STL7_9AQUA</name>
<dbReference type="AlphaFoldDB" id="A0ABC8STL7"/>
<proteinExistence type="predicted"/>
<dbReference type="EMBL" id="CAUOFW020003309">
    <property type="protein sequence ID" value="CAK9159165.1"/>
    <property type="molecule type" value="Genomic_DNA"/>
</dbReference>
<keyword evidence="2" id="KW-1185">Reference proteome</keyword>
<organism evidence="1 2">
    <name type="scientific">Ilex paraguariensis</name>
    <name type="common">yerba mate</name>
    <dbReference type="NCBI Taxonomy" id="185542"/>
    <lineage>
        <taxon>Eukaryota</taxon>
        <taxon>Viridiplantae</taxon>
        <taxon>Streptophyta</taxon>
        <taxon>Embryophyta</taxon>
        <taxon>Tracheophyta</taxon>
        <taxon>Spermatophyta</taxon>
        <taxon>Magnoliopsida</taxon>
        <taxon>eudicotyledons</taxon>
        <taxon>Gunneridae</taxon>
        <taxon>Pentapetalae</taxon>
        <taxon>asterids</taxon>
        <taxon>campanulids</taxon>
        <taxon>Aquifoliales</taxon>
        <taxon>Aquifoliaceae</taxon>
        <taxon>Ilex</taxon>
    </lineage>
</organism>
<dbReference type="Proteomes" id="UP001642360">
    <property type="component" value="Unassembled WGS sequence"/>
</dbReference>
<comment type="caution">
    <text evidence="1">The sequence shown here is derived from an EMBL/GenBank/DDBJ whole genome shotgun (WGS) entry which is preliminary data.</text>
</comment>
<evidence type="ECO:0000313" key="2">
    <source>
        <dbReference type="Proteomes" id="UP001642360"/>
    </source>
</evidence>